<dbReference type="SMART" id="SM00822">
    <property type="entry name" value="PKS_KR"/>
    <property type="match status" value="1"/>
</dbReference>
<dbReference type="GO" id="GO:0016491">
    <property type="term" value="F:oxidoreductase activity"/>
    <property type="evidence" value="ECO:0007669"/>
    <property type="project" value="UniProtKB-KW"/>
</dbReference>
<dbReference type="Proteomes" id="UP000483432">
    <property type="component" value="Unassembled WGS sequence"/>
</dbReference>
<dbReference type="PRINTS" id="PR00080">
    <property type="entry name" value="SDRFAMILY"/>
</dbReference>
<evidence type="ECO:0000256" key="2">
    <source>
        <dbReference type="ARBA" id="ARBA00023002"/>
    </source>
</evidence>
<protein>
    <submittedName>
        <fullName evidence="5">SDR family oxidoreductase</fullName>
    </submittedName>
</protein>
<reference evidence="5 6" key="1">
    <citation type="submission" date="2019-09" db="EMBL/GenBank/DDBJ databases">
        <title>H2 Metabolism Revealed by Metagenomic Analysis in Subglacial Sediment of East Antarctica.</title>
        <authorList>
            <person name="Yang Z."/>
            <person name="Zhang Y."/>
            <person name="Lv Y."/>
            <person name="Yan W."/>
            <person name="Xiao X."/>
            <person name="Sun B."/>
            <person name="Ma H."/>
        </authorList>
    </citation>
    <scope>NUCLEOTIDE SEQUENCE [LARGE SCALE GENOMIC DNA]</scope>
    <source>
        <strain evidence="5">Bin2_2</strain>
    </source>
</reference>
<evidence type="ECO:0000256" key="3">
    <source>
        <dbReference type="RuleBase" id="RU000363"/>
    </source>
</evidence>
<dbReference type="PANTHER" id="PTHR44196">
    <property type="entry name" value="DEHYDROGENASE/REDUCTASE SDR FAMILY MEMBER 7B"/>
    <property type="match status" value="1"/>
</dbReference>
<dbReference type="GO" id="GO:0016020">
    <property type="term" value="C:membrane"/>
    <property type="evidence" value="ECO:0007669"/>
    <property type="project" value="TreeGrafter"/>
</dbReference>
<organism evidence="5 6">
    <name type="scientific">Sulfuriferula multivorans</name>
    <dbReference type="NCBI Taxonomy" id="1559896"/>
    <lineage>
        <taxon>Bacteria</taxon>
        <taxon>Pseudomonadati</taxon>
        <taxon>Pseudomonadota</taxon>
        <taxon>Betaproteobacteria</taxon>
        <taxon>Nitrosomonadales</taxon>
        <taxon>Sulfuricellaceae</taxon>
        <taxon>Sulfuriferula</taxon>
    </lineage>
</organism>
<accession>A0A7C9TC05</accession>
<dbReference type="InterPro" id="IPR057326">
    <property type="entry name" value="KR_dom"/>
</dbReference>
<dbReference type="PANTHER" id="PTHR44196:SF1">
    <property type="entry name" value="DEHYDROGENASE_REDUCTASE SDR FAMILY MEMBER 7B"/>
    <property type="match status" value="1"/>
</dbReference>
<proteinExistence type="inferred from homology"/>
<comment type="caution">
    <text evidence="5">The sequence shown here is derived from an EMBL/GenBank/DDBJ whole genome shotgun (WGS) entry which is preliminary data.</text>
</comment>
<gene>
    <name evidence="5" type="ORF">GZ085_13970</name>
</gene>
<evidence type="ECO:0000256" key="1">
    <source>
        <dbReference type="ARBA" id="ARBA00006484"/>
    </source>
</evidence>
<dbReference type="PRINTS" id="PR00081">
    <property type="entry name" value="GDHRDH"/>
</dbReference>
<dbReference type="SUPFAM" id="SSF51735">
    <property type="entry name" value="NAD(P)-binding Rossmann-fold domains"/>
    <property type="match status" value="1"/>
</dbReference>
<dbReference type="InterPro" id="IPR020904">
    <property type="entry name" value="Sc_DH/Rdtase_CS"/>
</dbReference>
<evidence type="ECO:0000259" key="4">
    <source>
        <dbReference type="SMART" id="SM00822"/>
    </source>
</evidence>
<evidence type="ECO:0000313" key="5">
    <source>
        <dbReference type="EMBL" id="NDP49464.1"/>
    </source>
</evidence>
<feature type="domain" description="Ketoreductase" evidence="4">
    <location>
        <begin position="5"/>
        <end position="184"/>
    </location>
</feature>
<sequence length="254" mass="26963">MNQPLRVFITGASSGLGAALAQYYGAQGARLGLAGRRLDGLQATAAGLDAQLYQADVRDATAMQHAAKDFISVVGTPDIVIAAAGISVGTLTEEFADAEVFRAVMDANVLGLVHTFQPFIAAMQINSGVLCAISSVAGVRGLPGGGAYSASKAAATVYLEALRLELKSRRIAVVTVAPGYIDTPMTQVNPYVMPFKLSAQTAAIKIARCIELRRSYTVIPWQMAWVARLLKWLPNPVYDAVFEKAPRKPRGLPT</sequence>
<dbReference type="AlphaFoldDB" id="A0A7C9TC05"/>
<dbReference type="Gene3D" id="3.40.50.720">
    <property type="entry name" value="NAD(P)-binding Rossmann-like Domain"/>
    <property type="match status" value="1"/>
</dbReference>
<dbReference type="NCBIfam" id="NF005437">
    <property type="entry name" value="PRK07024.1"/>
    <property type="match status" value="1"/>
</dbReference>
<dbReference type="InterPro" id="IPR002347">
    <property type="entry name" value="SDR_fam"/>
</dbReference>
<dbReference type="PROSITE" id="PS00061">
    <property type="entry name" value="ADH_SHORT"/>
    <property type="match status" value="1"/>
</dbReference>
<dbReference type="Pfam" id="PF00106">
    <property type="entry name" value="adh_short"/>
    <property type="match status" value="1"/>
</dbReference>
<dbReference type="EMBL" id="JAAFGW010000280">
    <property type="protein sequence ID" value="NDP49464.1"/>
    <property type="molecule type" value="Genomic_DNA"/>
</dbReference>
<dbReference type="InterPro" id="IPR036291">
    <property type="entry name" value="NAD(P)-bd_dom_sf"/>
</dbReference>
<comment type="similarity">
    <text evidence="1 3">Belongs to the short-chain dehydrogenases/reductases (SDR) family.</text>
</comment>
<keyword evidence="2" id="KW-0560">Oxidoreductase</keyword>
<evidence type="ECO:0000313" key="6">
    <source>
        <dbReference type="Proteomes" id="UP000483432"/>
    </source>
</evidence>
<name>A0A7C9TC05_9PROT</name>